<proteinExistence type="predicted"/>
<protein>
    <submittedName>
        <fullName evidence="1">Uncharacterized protein</fullName>
    </submittedName>
</protein>
<sequence length="71" mass="8704">MTEIMLSSEQIERLHKYASEFQKWLKTPEGKEDIKIHRDHEAYFKKNLSPENIEKMTEDKFREIYKTLWVS</sequence>
<accession>X1G5K0</accession>
<evidence type="ECO:0000313" key="1">
    <source>
        <dbReference type="EMBL" id="GAH52482.1"/>
    </source>
</evidence>
<dbReference type="AlphaFoldDB" id="X1G5K0"/>
<organism evidence="1">
    <name type="scientific">marine sediment metagenome</name>
    <dbReference type="NCBI Taxonomy" id="412755"/>
    <lineage>
        <taxon>unclassified sequences</taxon>
        <taxon>metagenomes</taxon>
        <taxon>ecological metagenomes</taxon>
    </lineage>
</organism>
<dbReference type="EMBL" id="BARU01019420">
    <property type="protein sequence ID" value="GAH52482.1"/>
    <property type="molecule type" value="Genomic_DNA"/>
</dbReference>
<gene>
    <name evidence="1" type="ORF">S03H2_31978</name>
</gene>
<feature type="non-terminal residue" evidence="1">
    <location>
        <position position="71"/>
    </location>
</feature>
<comment type="caution">
    <text evidence="1">The sequence shown here is derived from an EMBL/GenBank/DDBJ whole genome shotgun (WGS) entry which is preliminary data.</text>
</comment>
<reference evidence="1" key="1">
    <citation type="journal article" date="2014" name="Front. Microbiol.">
        <title>High frequency of phylogenetically diverse reductive dehalogenase-homologous genes in deep subseafloor sedimentary metagenomes.</title>
        <authorList>
            <person name="Kawai M."/>
            <person name="Futagami T."/>
            <person name="Toyoda A."/>
            <person name="Takaki Y."/>
            <person name="Nishi S."/>
            <person name="Hori S."/>
            <person name="Arai W."/>
            <person name="Tsubouchi T."/>
            <person name="Morono Y."/>
            <person name="Uchiyama I."/>
            <person name="Ito T."/>
            <person name="Fujiyama A."/>
            <person name="Inagaki F."/>
            <person name="Takami H."/>
        </authorList>
    </citation>
    <scope>NUCLEOTIDE SEQUENCE</scope>
    <source>
        <strain evidence="1">Expedition CK06-06</strain>
    </source>
</reference>
<name>X1G5K0_9ZZZZ</name>